<feature type="region of interest" description="Disordered" evidence="1">
    <location>
        <begin position="330"/>
        <end position="349"/>
    </location>
</feature>
<proteinExistence type="predicted"/>
<name>A0AAE0NML5_9PEZI</name>
<gene>
    <name evidence="2" type="ORF">B0T24DRAFT_80819</name>
</gene>
<keyword evidence="3" id="KW-1185">Reference proteome</keyword>
<evidence type="ECO:0000256" key="1">
    <source>
        <dbReference type="SAM" id="MobiDB-lite"/>
    </source>
</evidence>
<protein>
    <submittedName>
        <fullName evidence="2">Uncharacterized protein</fullName>
    </submittedName>
</protein>
<dbReference type="AlphaFoldDB" id="A0AAE0NML5"/>
<organism evidence="2 3">
    <name type="scientific">Lasiosphaeria ovina</name>
    <dbReference type="NCBI Taxonomy" id="92902"/>
    <lineage>
        <taxon>Eukaryota</taxon>
        <taxon>Fungi</taxon>
        <taxon>Dikarya</taxon>
        <taxon>Ascomycota</taxon>
        <taxon>Pezizomycotina</taxon>
        <taxon>Sordariomycetes</taxon>
        <taxon>Sordariomycetidae</taxon>
        <taxon>Sordariales</taxon>
        <taxon>Lasiosphaeriaceae</taxon>
        <taxon>Lasiosphaeria</taxon>
    </lineage>
</organism>
<comment type="caution">
    <text evidence="2">The sequence shown here is derived from an EMBL/GenBank/DDBJ whole genome shotgun (WGS) entry which is preliminary data.</text>
</comment>
<reference evidence="2" key="2">
    <citation type="submission" date="2023-06" db="EMBL/GenBank/DDBJ databases">
        <authorList>
            <consortium name="Lawrence Berkeley National Laboratory"/>
            <person name="Haridas S."/>
            <person name="Hensen N."/>
            <person name="Bonometti L."/>
            <person name="Westerberg I."/>
            <person name="Brannstrom I.O."/>
            <person name="Guillou S."/>
            <person name="Cros-Aarteil S."/>
            <person name="Calhoun S."/>
            <person name="Kuo A."/>
            <person name="Mondo S."/>
            <person name="Pangilinan J."/>
            <person name="Riley R."/>
            <person name="Labutti K."/>
            <person name="Andreopoulos B."/>
            <person name="Lipzen A."/>
            <person name="Chen C."/>
            <person name="Yanf M."/>
            <person name="Daum C."/>
            <person name="Ng V."/>
            <person name="Clum A."/>
            <person name="Steindorff A."/>
            <person name="Ohm R."/>
            <person name="Martin F."/>
            <person name="Silar P."/>
            <person name="Natvig D."/>
            <person name="Lalanne C."/>
            <person name="Gautier V."/>
            <person name="Ament-Velasquez S.L."/>
            <person name="Kruys A."/>
            <person name="Hutchinson M.I."/>
            <person name="Powell A.J."/>
            <person name="Barry K."/>
            <person name="Miller A.N."/>
            <person name="Grigoriev I.V."/>
            <person name="Debuchy R."/>
            <person name="Gladieux P."/>
            <person name="Thoren M.H."/>
            <person name="Johannesson H."/>
        </authorList>
    </citation>
    <scope>NUCLEOTIDE SEQUENCE</scope>
    <source>
        <strain evidence="2">CBS 958.72</strain>
    </source>
</reference>
<dbReference type="EMBL" id="JAULSN010000001">
    <property type="protein sequence ID" value="KAK3384331.1"/>
    <property type="molecule type" value="Genomic_DNA"/>
</dbReference>
<evidence type="ECO:0000313" key="3">
    <source>
        <dbReference type="Proteomes" id="UP001287356"/>
    </source>
</evidence>
<dbReference type="Proteomes" id="UP001287356">
    <property type="component" value="Unassembled WGS sequence"/>
</dbReference>
<evidence type="ECO:0000313" key="2">
    <source>
        <dbReference type="EMBL" id="KAK3384331.1"/>
    </source>
</evidence>
<feature type="region of interest" description="Disordered" evidence="1">
    <location>
        <begin position="146"/>
        <end position="181"/>
    </location>
</feature>
<sequence length="349" mass="38767">MGILQSKQVKSGPERDCDVFYRLHTHCLILDSFLFLARWPALHLGPHLGFSPLQDSPCLVTPDEPMAKDKVVLALLAHVLSGALGAPAGRGMSELCADRDDFHHILVVGSLRRHGRACSSCLLVDTWPESTGYPRRSRVRSSYQALGNGAGRGDSVHRRRAGQLVQGHGPRNRSRRVRGPAAPPWQPGDVLCMDALVMLVSKTTDPRILLLPAVHPVPGEGPAGGHEHGTAGISDSYRVRQRQWCTPGLSHGEKLAFVRRMACAFQAYWSIVLLEPHPMVRAYSVPKPTRRCWCQRQRQRGYGYSSRHRTGPPPRTGWAARSPLYVNFSMHTSSRRSSPSKKQPDIQRQ</sequence>
<accession>A0AAE0NML5</accession>
<reference evidence="2" key="1">
    <citation type="journal article" date="2023" name="Mol. Phylogenet. Evol.">
        <title>Genome-scale phylogeny and comparative genomics of the fungal order Sordariales.</title>
        <authorList>
            <person name="Hensen N."/>
            <person name="Bonometti L."/>
            <person name="Westerberg I."/>
            <person name="Brannstrom I.O."/>
            <person name="Guillou S."/>
            <person name="Cros-Aarteil S."/>
            <person name="Calhoun S."/>
            <person name="Haridas S."/>
            <person name="Kuo A."/>
            <person name="Mondo S."/>
            <person name="Pangilinan J."/>
            <person name="Riley R."/>
            <person name="LaButti K."/>
            <person name="Andreopoulos B."/>
            <person name="Lipzen A."/>
            <person name="Chen C."/>
            <person name="Yan M."/>
            <person name="Daum C."/>
            <person name="Ng V."/>
            <person name="Clum A."/>
            <person name="Steindorff A."/>
            <person name="Ohm R.A."/>
            <person name="Martin F."/>
            <person name="Silar P."/>
            <person name="Natvig D.O."/>
            <person name="Lalanne C."/>
            <person name="Gautier V."/>
            <person name="Ament-Velasquez S.L."/>
            <person name="Kruys A."/>
            <person name="Hutchinson M.I."/>
            <person name="Powell A.J."/>
            <person name="Barry K."/>
            <person name="Miller A.N."/>
            <person name="Grigoriev I.V."/>
            <person name="Debuchy R."/>
            <person name="Gladieux P."/>
            <person name="Hiltunen Thoren M."/>
            <person name="Johannesson H."/>
        </authorList>
    </citation>
    <scope>NUCLEOTIDE SEQUENCE</scope>
    <source>
        <strain evidence="2">CBS 958.72</strain>
    </source>
</reference>